<accession>A0A4R6YIQ2</accession>
<organism evidence="2 3">
    <name type="scientific">Tahibacter aquaticus</name>
    <dbReference type="NCBI Taxonomy" id="520092"/>
    <lineage>
        <taxon>Bacteria</taxon>
        <taxon>Pseudomonadati</taxon>
        <taxon>Pseudomonadota</taxon>
        <taxon>Gammaproteobacteria</taxon>
        <taxon>Lysobacterales</taxon>
        <taxon>Rhodanobacteraceae</taxon>
        <taxon>Tahibacter</taxon>
    </lineage>
</organism>
<dbReference type="EMBL" id="SNZH01000028">
    <property type="protein sequence ID" value="TDR36602.1"/>
    <property type="molecule type" value="Genomic_DNA"/>
</dbReference>
<dbReference type="InterPro" id="IPR038732">
    <property type="entry name" value="HpyO/CreE_NAD-binding"/>
</dbReference>
<dbReference type="Proteomes" id="UP000295293">
    <property type="component" value="Unassembled WGS sequence"/>
</dbReference>
<protein>
    <submittedName>
        <fullName evidence="2">FAD-NAD(P)-binding protein</fullName>
    </submittedName>
</protein>
<proteinExistence type="predicted"/>
<evidence type="ECO:0000313" key="3">
    <source>
        <dbReference type="Proteomes" id="UP000295293"/>
    </source>
</evidence>
<name>A0A4R6YIQ2_9GAMM</name>
<dbReference type="Pfam" id="PF13454">
    <property type="entry name" value="NAD_binding_9"/>
    <property type="match status" value="1"/>
</dbReference>
<dbReference type="AlphaFoldDB" id="A0A4R6YIQ2"/>
<comment type="caution">
    <text evidence="2">The sequence shown here is derived from an EMBL/GenBank/DDBJ whole genome shotgun (WGS) entry which is preliminary data.</text>
</comment>
<sequence length="83" mass="9146">MRYLQRGSEAGFHGTLNDVFAERRTYSAYLRDSFQEFAAGSRATVVHDEAVTLHAGEDGLTLASRSFRSVPSDIVVLALGNWP</sequence>
<feature type="domain" description="FAD-dependent urate hydroxylase HpyO/Asp monooxygenase CreE-like FAD/NAD(P)-binding" evidence="1">
    <location>
        <begin position="12"/>
        <end position="81"/>
    </location>
</feature>
<evidence type="ECO:0000259" key="1">
    <source>
        <dbReference type="Pfam" id="PF13454"/>
    </source>
</evidence>
<reference evidence="2 3" key="1">
    <citation type="submission" date="2019-03" db="EMBL/GenBank/DDBJ databases">
        <title>Genomic Encyclopedia of Type Strains, Phase IV (KMG-IV): sequencing the most valuable type-strain genomes for metagenomic binning, comparative biology and taxonomic classification.</title>
        <authorList>
            <person name="Goeker M."/>
        </authorList>
    </citation>
    <scope>NUCLEOTIDE SEQUENCE [LARGE SCALE GENOMIC DNA]</scope>
    <source>
        <strain evidence="2 3">DSM 21667</strain>
    </source>
</reference>
<gene>
    <name evidence="2" type="ORF">DFR29_12823</name>
</gene>
<keyword evidence="3" id="KW-1185">Reference proteome</keyword>
<evidence type="ECO:0000313" key="2">
    <source>
        <dbReference type="EMBL" id="TDR36602.1"/>
    </source>
</evidence>